<dbReference type="OrthoDB" id="8197645at2759"/>
<evidence type="ECO:0000313" key="1">
    <source>
        <dbReference type="EMBL" id="GBM31396.1"/>
    </source>
</evidence>
<sequence>MGESICRLESFGSNFSQQMELVSFFRKLALEEALLLFDELNSDSDLEDIYIEPPDAAVVSDEDSAEEDEGGLTDNLSGHQLRVNVKISRKKTRRKDYSDLDPEDEVSKTLLRNKKNQEDLYKEIKKKLGSR</sequence>
<keyword evidence="2" id="KW-1185">Reference proteome</keyword>
<protein>
    <submittedName>
        <fullName evidence="1">Uncharacterized protein</fullName>
    </submittedName>
</protein>
<dbReference type="Proteomes" id="UP000499080">
    <property type="component" value="Unassembled WGS sequence"/>
</dbReference>
<organism evidence="1 2">
    <name type="scientific">Araneus ventricosus</name>
    <name type="common">Orbweaver spider</name>
    <name type="synonym">Epeira ventricosa</name>
    <dbReference type="NCBI Taxonomy" id="182803"/>
    <lineage>
        <taxon>Eukaryota</taxon>
        <taxon>Metazoa</taxon>
        <taxon>Ecdysozoa</taxon>
        <taxon>Arthropoda</taxon>
        <taxon>Chelicerata</taxon>
        <taxon>Arachnida</taxon>
        <taxon>Araneae</taxon>
        <taxon>Araneomorphae</taxon>
        <taxon>Entelegynae</taxon>
        <taxon>Araneoidea</taxon>
        <taxon>Araneidae</taxon>
        <taxon>Araneus</taxon>
    </lineage>
</organism>
<reference evidence="1 2" key="1">
    <citation type="journal article" date="2019" name="Sci. Rep.">
        <title>Orb-weaving spider Araneus ventricosus genome elucidates the spidroin gene catalogue.</title>
        <authorList>
            <person name="Kono N."/>
            <person name="Nakamura H."/>
            <person name="Ohtoshi R."/>
            <person name="Moran D.A.P."/>
            <person name="Shinohara A."/>
            <person name="Yoshida Y."/>
            <person name="Fujiwara M."/>
            <person name="Mori M."/>
            <person name="Tomita M."/>
            <person name="Arakawa K."/>
        </authorList>
    </citation>
    <scope>NUCLEOTIDE SEQUENCE [LARGE SCALE GENOMIC DNA]</scope>
</reference>
<dbReference type="EMBL" id="BGPR01000682">
    <property type="protein sequence ID" value="GBM31396.1"/>
    <property type="molecule type" value="Genomic_DNA"/>
</dbReference>
<proteinExistence type="predicted"/>
<gene>
    <name evidence="1" type="ORF">AVEN_99612_1</name>
</gene>
<accession>A0A4Y2ETP3</accession>
<evidence type="ECO:0000313" key="2">
    <source>
        <dbReference type="Proteomes" id="UP000499080"/>
    </source>
</evidence>
<name>A0A4Y2ETP3_ARAVE</name>
<comment type="caution">
    <text evidence="1">The sequence shown here is derived from an EMBL/GenBank/DDBJ whole genome shotgun (WGS) entry which is preliminary data.</text>
</comment>
<dbReference type="AlphaFoldDB" id="A0A4Y2ETP3"/>